<dbReference type="FunFam" id="3.90.550.10:FF:000057">
    <property type="entry name" value="Glycosyltransferase-like protein, family 2"/>
    <property type="match status" value="1"/>
</dbReference>
<evidence type="ECO:0000313" key="11">
    <source>
        <dbReference type="Proteomes" id="UP000249873"/>
    </source>
</evidence>
<protein>
    <submittedName>
        <fullName evidence="10">Histidine kinase</fullName>
    </submittedName>
</protein>
<feature type="transmembrane region" description="Helical" evidence="9">
    <location>
        <begin position="371"/>
        <end position="394"/>
    </location>
</feature>
<keyword evidence="8" id="KW-0961">Cell wall biogenesis/degradation</keyword>
<dbReference type="AlphaFoldDB" id="A0A2Z4GFQ9"/>
<feature type="transmembrane region" description="Helical" evidence="9">
    <location>
        <begin position="303"/>
        <end position="327"/>
    </location>
</feature>
<dbReference type="RefSeq" id="WP_111373253.1">
    <property type="nucleotide sequence ID" value="NZ_CP029480.1"/>
</dbReference>
<dbReference type="Proteomes" id="UP000249873">
    <property type="component" value="Chromosome"/>
</dbReference>
<feature type="transmembrane region" description="Helical" evidence="9">
    <location>
        <begin position="6"/>
        <end position="28"/>
    </location>
</feature>
<proteinExistence type="predicted"/>
<keyword evidence="4 9" id="KW-0812">Transmembrane</keyword>
<evidence type="ECO:0000256" key="5">
    <source>
        <dbReference type="ARBA" id="ARBA00022989"/>
    </source>
</evidence>
<dbReference type="OrthoDB" id="9806824at2"/>
<evidence type="ECO:0000256" key="6">
    <source>
        <dbReference type="ARBA" id="ARBA00023034"/>
    </source>
</evidence>
<dbReference type="KEGG" id="als:DJ013_17585"/>
<evidence type="ECO:0000256" key="7">
    <source>
        <dbReference type="ARBA" id="ARBA00023136"/>
    </source>
</evidence>
<dbReference type="CDD" id="cd06437">
    <property type="entry name" value="CESA_CaSu_A2"/>
    <property type="match status" value="1"/>
</dbReference>
<dbReference type="Pfam" id="PF13641">
    <property type="entry name" value="Glyco_tranf_2_3"/>
    <property type="match status" value="1"/>
</dbReference>
<evidence type="ECO:0000256" key="2">
    <source>
        <dbReference type="ARBA" id="ARBA00022676"/>
    </source>
</evidence>
<keyword evidence="3" id="KW-0808">Transferase</keyword>
<organism evidence="10 11">
    <name type="scientific">Arcticibacterium luteifluviistationis</name>
    <dbReference type="NCBI Taxonomy" id="1784714"/>
    <lineage>
        <taxon>Bacteria</taxon>
        <taxon>Pseudomonadati</taxon>
        <taxon>Bacteroidota</taxon>
        <taxon>Cytophagia</taxon>
        <taxon>Cytophagales</taxon>
        <taxon>Leadbetterellaceae</taxon>
        <taxon>Arcticibacterium</taxon>
    </lineage>
</organism>
<dbReference type="EMBL" id="CP029480">
    <property type="protein sequence ID" value="AWV99885.1"/>
    <property type="molecule type" value="Genomic_DNA"/>
</dbReference>
<dbReference type="Gene3D" id="3.90.550.10">
    <property type="entry name" value="Spore Coat Polysaccharide Biosynthesis Protein SpsA, Chain A"/>
    <property type="match status" value="1"/>
</dbReference>
<keyword evidence="10" id="KW-0418">Kinase</keyword>
<dbReference type="InterPro" id="IPR029044">
    <property type="entry name" value="Nucleotide-diphossugar_trans"/>
</dbReference>
<keyword evidence="11" id="KW-1185">Reference proteome</keyword>
<dbReference type="GO" id="GO:0016301">
    <property type="term" value="F:kinase activity"/>
    <property type="evidence" value="ECO:0007669"/>
    <property type="project" value="UniProtKB-KW"/>
</dbReference>
<dbReference type="SUPFAM" id="SSF53448">
    <property type="entry name" value="Nucleotide-diphospho-sugar transferases"/>
    <property type="match status" value="1"/>
</dbReference>
<evidence type="ECO:0000256" key="9">
    <source>
        <dbReference type="SAM" id="Phobius"/>
    </source>
</evidence>
<feature type="transmembrane region" description="Helical" evidence="9">
    <location>
        <begin position="461"/>
        <end position="477"/>
    </location>
</feature>
<evidence type="ECO:0000256" key="4">
    <source>
        <dbReference type="ARBA" id="ARBA00022692"/>
    </source>
</evidence>
<accession>A0A2Z4GFQ9</accession>
<keyword evidence="7 9" id="KW-0472">Membrane</keyword>
<evidence type="ECO:0000256" key="1">
    <source>
        <dbReference type="ARBA" id="ARBA00004653"/>
    </source>
</evidence>
<evidence type="ECO:0000256" key="3">
    <source>
        <dbReference type="ARBA" id="ARBA00022679"/>
    </source>
</evidence>
<sequence>MDLIFLLAYLIPLTIIFIYCVMQFSLIVSHFKYKAPAPPAQSLEKLPFVTIQLPVYNEKYVVNRLVDSVTKIDYPLDKLEIQLLDDSDDITTELLAAKAKEYQEKGFDITLIRRPERVGFKAGALKYGLETAKGEFVAVFDADFIPRTDFLKKTIPVFQDEKVGVVQTRWEHINEDYSLLTKLQAFGLDAHFFIEQPGRSAANHFINFNGTAGVWRKITISDAGGWSPDTLTEDLDLSYRAQLKGWKFEYLRELDSPAELPVSLPAVKSQQYRWMKGGAECFVKNAKKIVAAKDLKLTSKLHGFYHLLNSSIFISVMALAFFSIPLVLNTHIFSDYHTIVNLTTLFQVNWLILGSFYWLAFKRKNGSFFAFVKRFFMFLVFMMGLSLHNTIAVVEGLMGKKTPFVRTPKFNVVNKTDAWQGNVYSIKKIGWLTWVEGLIALLFLAMLFIDAQKQLYGMMPFHFMVFMGYGLIVYYTVKHALFEV</sequence>
<dbReference type="PANTHER" id="PTHR32044:SF80">
    <property type="entry name" value="XYLOGLUCAN GLYCOSYLTRANSFERASE 2-RELATED"/>
    <property type="match status" value="1"/>
</dbReference>
<name>A0A2Z4GFQ9_9BACT</name>
<evidence type="ECO:0000313" key="10">
    <source>
        <dbReference type="EMBL" id="AWV99885.1"/>
    </source>
</evidence>
<dbReference type="PANTHER" id="PTHR32044">
    <property type="entry name" value="GLUCOMANNAN 4-BETA-MANNOSYLTRANSFERASE 9"/>
    <property type="match status" value="1"/>
</dbReference>
<keyword evidence="6" id="KW-0333">Golgi apparatus</keyword>
<keyword evidence="2" id="KW-0328">Glycosyltransferase</keyword>
<reference evidence="10 11" key="1">
    <citation type="submission" date="2018-05" db="EMBL/GenBank/DDBJ databases">
        <title>Complete genome sequence of Arcticibacterium luteifluviistationis SM1504T, a cytophagaceae bacterium isolated from Arctic surface seawater.</title>
        <authorList>
            <person name="Li Y."/>
            <person name="Qin Q.-L."/>
        </authorList>
    </citation>
    <scope>NUCLEOTIDE SEQUENCE [LARGE SCALE GENOMIC DNA]</scope>
    <source>
        <strain evidence="10 11">SM1504</strain>
    </source>
</reference>
<gene>
    <name evidence="10" type="ORF">DJ013_17585</name>
</gene>
<dbReference type="GO" id="GO:0016757">
    <property type="term" value="F:glycosyltransferase activity"/>
    <property type="evidence" value="ECO:0007669"/>
    <property type="project" value="UniProtKB-KW"/>
</dbReference>
<feature type="transmembrane region" description="Helical" evidence="9">
    <location>
        <begin position="429"/>
        <end position="449"/>
    </location>
</feature>
<evidence type="ECO:0000256" key="8">
    <source>
        <dbReference type="ARBA" id="ARBA00023316"/>
    </source>
</evidence>
<comment type="subcellular location">
    <subcellularLocation>
        <location evidence="1">Golgi apparatus membrane</location>
        <topology evidence="1">Multi-pass membrane protein</topology>
    </subcellularLocation>
</comment>
<feature type="transmembrane region" description="Helical" evidence="9">
    <location>
        <begin position="339"/>
        <end position="359"/>
    </location>
</feature>
<dbReference type="GO" id="GO:0071555">
    <property type="term" value="P:cell wall organization"/>
    <property type="evidence" value="ECO:0007669"/>
    <property type="project" value="UniProtKB-KW"/>
</dbReference>
<keyword evidence="5 9" id="KW-1133">Transmembrane helix</keyword>